<dbReference type="GO" id="GO:0006779">
    <property type="term" value="P:porphyrin-containing compound biosynthetic process"/>
    <property type="evidence" value="ECO:0007669"/>
    <property type="project" value="TreeGrafter"/>
</dbReference>
<proteinExistence type="predicted"/>
<dbReference type="PANTHER" id="PTHR13932">
    <property type="entry name" value="COPROPORPHYRINIGEN III OXIDASE"/>
    <property type="match status" value="1"/>
</dbReference>
<accession>A0A7V2SLC9</accession>
<comment type="caution">
    <text evidence="2">The sequence shown here is derived from an EMBL/GenBank/DDBJ whole genome shotgun (WGS) entry which is preliminary data.</text>
</comment>
<dbReference type="InterPro" id="IPR058240">
    <property type="entry name" value="rSAM_sf"/>
</dbReference>
<dbReference type="InterPro" id="IPR034505">
    <property type="entry name" value="Coproporphyrinogen-III_oxidase"/>
</dbReference>
<dbReference type="GO" id="GO:0051539">
    <property type="term" value="F:4 iron, 4 sulfur cluster binding"/>
    <property type="evidence" value="ECO:0007669"/>
    <property type="project" value="TreeGrafter"/>
</dbReference>
<gene>
    <name evidence="2" type="ORF">ENJ74_03110</name>
</gene>
<reference evidence="2" key="1">
    <citation type="journal article" date="2020" name="mSystems">
        <title>Genome- and Community-Level Interaction Insights into Carbon Utilization and Element Cycling Functions of Hydrothermarchaeota in Hydrothermal Sediment.</title>
        <authorList>
            <person name="Zhou Z."/>
            <person name="Liu Y."/>
            <person name="Xu W."/>
            <person name="Pan J."/>
            <person name="Luo Z.H."/>
            <person name="Li M."/>
        </authorList>
    </citation>
    <scope>NUCLEOTIDE SEQUENCE [LARGE SCALE GENOMIC DNA]</scope>
    <source>
        <strain evidence="2">HyVt-513</strain>
    </source>
</reference>
<dbReference type="InterPro" id="IPR006638">
    <property type="entry name" value="Elp3/MiaA/NifB-like_rSAM"/>
</dbReference>
<dbReference type="AlphaFoldDB" id="A0A7V2SLC9"/>
<evidence type="ECO:0000259" key="1">
    <source>
        <dbReference type="SMART" id="SM00729"/>
    </source>
</evidence>
<evidence type="ECO:0000313" key="2">
    <source>
        <dbReference type="EMBL" id="HFC03843.1"/>
    </source>
</evidence>
<dbReference type="SMART" id="SM00729">
    <property type="entry name" value="Elp3"/>
    <property type="match status" value="1"/>
</dbReference>
<dbReference type="SUPFAM" id="SSF102114">
    <property type="entry name" value="Radical SAM enzymes"/>
    <property type="match status" value="1"/>
</dbReference>
<organism evidence="2">
    <name type="scientific">Nitratifractor salsuginis</name>
    <dbReference type="NCBI Taxonomy" id="269261"/>
    <lineage>
        <taxon>Bacteria</taxon>
        <taxon>Pseudomonadati</taxon>
        <taxon>Campylobacterota</taxon>
        <taxon>Epsilonproteobacteria</taxon>
        <taxon>Campylobacterales</taxon>
        <taxon>Sulfurovaceae</taxon>
        <taxon>Nitratifractor</taxon>
    </lineage>
</organism>
<dbReference type="GO" id="GO:0003824">
    <property type="term" value="F:catalytic activity"/>
    <property type="evidence" value="ECO:0007669"/>
    <property type="project" value="InterPro"/>
</dbReference>
<dbReference type="Proteomes" id="UP000885722">
    <property type="component" value="Unassembled WGS sequence"/>
</dbReference>
<name>A0A7V2SLC9_9BACT</name>
<dbReference type="Pfam" id="PF04055">
    <property type="entry name" value="Radical_SAM"/>
    <property type="match status" value="1"/>
</dbReference>
<dbReference type="PANTHER" id="PTHR13932:SF5">
    <property type="entry name" value="RADICAL S-ADENOSYL METHIONINE DOMAIN-CONTAINING PROTEIN 1, MITOCHONDRIAL"/>
    <property type="match status" value="1"/>
</dbReference>
<protein>
    <submittedName>
        <fullName evidence="2">Radical SAM protein</fullName>
    </submittedName>
</protein>
<dbReference type="GO" id="GO:0005737">
    <property type="term" value="C:cytoplasm"/>
    <property type="evidence" value="ECO:0007669"/>
    <property type="project" value="TreeGrafter"/>
</dbReference>
<feature type="domain" description="Elp3/MiaA/NifB-like radical SAM core" evidence="1">
    <location>
        <begin position="3"/>
        <end position="142"/>
    </location>
</feature>
<sequence>LRPYLADNAELSSEANPNSASPQWLRGMRALGINRISFGVQSFNAAKLGRLGRAHSPRQAIEAVEAAAEAGFERISLDLIYNCAGDDRTLLETDLDRAFALPITHLSAYELTIEAGTPFARTPEARQEDVPLARWMADEIAVRGLPPYEISNFGDPCRHNLGYWQLQDYIGLGAGAVGFLKDRRFYPSRSIDGYLTDPVAHTVEELTPEDLRMERLFLGLRSRVGIDRNLLTPPERERAELLVEEGKLRRRPEGYENPDFFLADEIALYLMD</sequence>
<feature type="non-terminal residue" evidence="2">
    <location>
        <position position="1"/>
    </location>
</feature>
<dbReference type="InterPro" id="IPR007197">
    <property type="entry name" value="rSAM"/>
</dbReference>
<dbReference type="Gene3D" id="3.30.750.200">
    <property type="match status" value="1"/>
</dbReference>
<dbReference type="EMBL" id="DRNO01000210">
    <property type="protein sequence ID" value="HFC03843.1"/>
    <property type="molecule type" value="Genomic_DNA"/>
</dbReference>